<feature type="domain" description="PBSX phage terminase small subunit-like N-terminal" evidence="4">
    <location>
        <begin position="1"/>
        <end position="51"/>
    </location>
</feature>
<dbReference type="EMBL" id="JAXUIA010000002">
    <property type="protein sequence ID" value="MEA0975526.1"/>
    <property type="molecule type" value="Genomic_DNA"/>
</dbReference>
<proteinExistence type="predicted"/>
<dbReference type="Proteomes" id="UP001289615">
    <property type="component" value="Unassembled WGS sequence"/>
</dbReference>
<dbReference type="InterPro" id="IPR052404">
    <property type="entry name" value="SPP1-like_terminase"/>
</dbReference>
<dbReference type="PANTHER" id="PTHR41328">
    <property type="entry name" value="TERMINASE SMALL SUBUNIT-RELATED"/>
    <property type="match status" value="1"/>
</dbReference>
<evidence type="ECO:0000256" key="2">
    <source>
        <dbReference type="ARBA" id="ARBA00023219"/>
    </source>
</evidence>
<reference evidence="5 6" key="1">
    <citation type="submission" date="2023-12" db="EMBL/GenBank/DDBJ databases">
        <title>Genome comparison identifies genes involved in endophytic behavior of Lysinibacillus irui and provides insights into its role as a plant-growth promoting bacterium.</title>
        <authorList>
            <person name="Hilario S."/>
            <person name="Matos I."/>
            <person name="Goncalves M.F.M."/>
            <person name="Pardo C.A."/>
            <person name="Santos M.J."/>
        </authorList>
    </citation>
    <scope>NUCLEOTIDE SEQUENCE [LARGE SCALE GENOMIC DNA]</scope>
    <source>
        <strain evidence="5 6">B3</strain>
    </source>
</reference>
<feature type="compositionally biased region" description="Basic residues" evidence="3">
    <location>
        <begin position="72"/>
        <end position="81"/>
    </location>
</feature>
<dbReference type="Pfam" id="PF10668">
    <property type="entry name" value="Phage_terminase"/>
    <property type="match status" value="1"/>
</dbReference>
<gene>
    <name evidence="5" type="ORF">U6C28_04380</name>
</gene>
<protein>
    <submittedName>
        <fullName evidence="5">Terminase small subunit</fullName>
    </submittedName>
</protein>
<dbReference type="InterPro" id="IPR005335">
    <property type="entry name" value="Terminase_ssu"/>
</dbReference>
<sequence>MARARDPRRNQAYDIYKAHNGEIKLKDIAEQLGVSEGTVRGWKNKDSWDERLETESNGTFHSKQPKNTERSVKKKTKKTQRSKSTPEAESQATVQFEIVPSDGLNDKQLLFCMYYVKYFNATKAYQKAYQCDYITANRNAHRLMVNEGIKEEIMRLKQQLADSVMLDARDVLQKYIDIAFADIRDYSDFGTVEEILKDETGKPLLDYQGEEMTYHRTYVHLKNADEVDGTIISEVKKGKDGVSVKLVDKMAALAMLSKYTDLLSDEQLKRLREEKLKVDIAKVRSETKGAGGSNTTGVDLSNLTTEELRAIANSKR</sequence>
<dbReference type="InterPro" id="IPR038713">
    <property type="entry name" value="Terminase_Gp1_N_sf"/>
</dbReference>
<keyword evidence="6" id="KW-1185">Reference proteome</keyword>
<evidence type="ECO:0000259" key="4">
    <source>
        <dbReference type="Pfam" id="PF10668"/>
    </source>
</evidence>
<dbReference type="RefSeq" id="WP_322610726.1">
    <property type="nucleotide sequence ID" value="NZ_JAXLNX010000005.1"/>
</dbReference>
<keyword evidence="2" id="KW-0231">Viral genome packaging</keyword>
<dbReference type="Pfam" id="PF03592">
    <property type="entry name" value="Terminase_2"/>
    <property type="match status" value="1"/>
</dbReference>
<dbReference type="InterPro" id="IPR018925">
    <property type="entry name" value="XtmA-like_N"/>
</dbReference>
<evidence type="ECO:0000256" key="1">
    <source>
        <dbReference type="ARBA" id="ARBA00022612"/>
    </source>
</evidence>
<evidence type="ECO:0000313" key="5">
    <source>
        <dbReference type="EMBL" id="MEA0975526.1"/>
    </source>
</evidence>
<dbReference type="PANTHER" id="PTHR41328:SF3">
    <property type="entry name" value="PBSX PHAGE TERMINASE SMALL SUBUNIT"/>
    <property type="match status" value="1"/>
</dbReference>
<keyword evidence="1" id="KW-1188">Viral release from host cell</keyword>
<dbReference type="Gene3D" id="1.10.10.1400">
    <property type="entry name" value="Terminase, small subunit, N-terminal DNA-binding domain, HTH motif"/>
    <property type="match status" value="1"/>
</dbReference>
<feature type="region of interest" description="Disordered" evidence="3">
    <location>
        <begin position="45"/>
        <end position="91"/>
    </location>
</feature>
<organism evidence="5 6">
    <name type="scientific">Lysinibacillus irui</name>
    <dbReference type="NCBI Taxonomy" id="2998077"/>
    <lineage>
        <taxon>Bacteria</taxon>
        <taxon>Bacillati</taxon>
        <taxon>Bacillota</taxon>
        <taxon>Bacilli</taxon>
        <taxon>Bacillales</taxon>
        <taxon>Bacillaceae</taxon>
        <taxon>Lysinibacillus</taxon>
    </lineage>
</organism>
<accession>A0ABU5NHK8</accession>
<comment type="caution">
    <text evidence="5">The sequence shown here is derived from an EMBL/GenBank/DDBJ whole genome shotgun (WGS) entry which is preliminary data.</text>
</comment>
<feature type="compositionally biased region" description="Basic and acidic residues" evidence="3">
    <location>
        <begin position="45"/>
        <end position="54"/>
    </location>
</feature>
<name>A0ABU5NHK8_9BACI</name>
<evidence type="ECO:0000256" key="3">
    <source>
        <dbReference type="SAM" id="MobiDB-lite"/>
    </source>
</evidence>
<evidence type="ECO:0000313" key="6">
    <source>
        <dbReference type="Proteomes" id="UP001289615"/>
    </source>
</evidence>